<feature type="domain" description="Alpha-L-arabinofuranosidase C-terminal" evidence="2">
    <location>
        <begin position="62"/>
        <end position="171"/>
    </location>
</feature>
<dbReference type="GO" id="GO:0046556">
    <property type="term" value="F:alpha-L-arabinofuranosidase activity"/>
    <property type="evidence" value="ECO:0007669"/>
    <property type="project" value="InterPro"/>
</dbReference>
<feature type="region of interest" description="Disordered" evidence="1">
    <location>
        <begin position="164"/>
        <end position="189"/>
    </location>
</feature>
<evidence type="ECO:0000259" key="3">
    <source>
        <dbReference type="Pfam" id="PF21962"/>
    </source>
</evidence>
<evidence type="ECO:0000313" key="4">
    <source>
        <dbReference type="EMBL" id="BBJ38141.1"/>
    </source>
</evidence>
<evidence type="ECO:0000259" key="2">
    <source>
        <dbReference type="Pfam" id="PF06964"/>
    </source>
</evidence>
<evidence type="ECO:0000313" key="5">
    <source>
        <dbReference type="Proteomes" id="UP000463951"/>
    </source>
</evidence>
<dbReference type="GO" id="GO:0046373">
    <property type="term" value="P:L-arabinose metabolic process"/>
    <property type="evidence" value="ECO:0007669"/>
    <property type="project" value="InterPro"/>
</dbReference>
<feature type="compositionally biased region" description="Polar residues" evidence="1">
    <location>
        <begin position="164"/>
        <end position="173"/>
    </location>
</feature>
<dbReference type="Gene3D" id="2.60.40.1180">
    <property type="entry name" value="Golgi alpha-mannosidase II"/>
    <property type="match status" value="1"/>
</dbReference>
<sequence length="352" mass="38510">MSHALYVASQRARFPDLGVRSTTGNGLIGKKPGLQRTLFGGAPSFVITPEAIVREQLSDFFHGGGHVVASEVKENAEASTRETPLGSSYEGLVTNATVDKDGTLNLLVVNRSPDDDIKSRVELGSFQHATTVDVSVVAGRTYHDVNDAEHPDAVTIKESRATTHGTSLTWTQHTRSRSCDSHRKRQEPHQAIRRGLPMHDPAMLPTIDFTHHDFEAEALVVRTDYSDDAAWRTVVGLLNQPDDNGFEVRTFLLDDRAFAGAGPDDVISAAAAEPALEVVFLADAATMTGDHPLLAVSTRSQELEDGDMELDRAFRLTPPDVNLMHVNLAIGHMDFWEFAYHAARAADRVLRL</sequence>
<dbReference type="InterPro" id="IPR053832">
    <property type="entry name" value="DUF6924"/>
</dbReference>
<dbReference type="Pfam" id="PF06964">
    <property type="entry name" value="Alpha-L-AF_C"/>
    <property type="match status" value="1"/>
</dbReference>
<evidence type="ECO:0000256" key="1">
    <source>
        <dbReference type="SAM" id="MobiDB-lite"/>
    </source>
</evidence>
<dbReference type="AlphaFoldDB" id="A0A499UM51"/>
<dbReference type="Pfam" id="PF21962">
    <property type="entry name" value="DUF6924"/>
    <property type="match status" value="1"/>
</dbReference>
<dbReference type="EMBL" id="AP019620">
    <property type="protein sequence ID" value="BBJ38141.1"/>
    <property type="molecule type" value="Genomic_DNA"/>
</dbReference>
<dbReference type="Proteomes" id="UP000463951">
    <property type="component" value="Chromosome"/>
</dbReference>
<gene>
    <name evidence="4" type="ORF">SSPO_008590</name>
</gene>
<name>A0A499UM51_9ACTN</name>
<proteinExistence type="predicted"/>
<feature type="domain" description="DUF6924" evidence="3">
    <location>
        <begin position="217"/>
        <end position="350"/>
    </location>
</feature>
<dbReference type="InterPro" id="IPR010720">
    <property type="entry name" value="Alpha-L-AF_C"/>
</dbReference>
<dbReference type="SUPFAM" id="SSF51011">
    <property type="entry name" value="Glycosyl hydrolase domain"/>
    <property type="match status" value="1"/>
</dbReference>
<organism evidence="4 5">
    <name type="scientific">Streptomyces antimycoticus</name>
    <dbReference type="NCBI Taxonomy" id="68175"/>
    <lineage>
        <taxon>Bacteria</taxon>
        <taxon>Bacillati</taxon>
        <taxon>Actinomycetota</taxon>
        <taxon>Actinomycetes</taxon>
        <taxon>Kitasatosporales</taxon>
        <taxon>Streptomycetaceae</taxon>
        <taxon>Streptomyces</taxon>
        <taxon>Streptomyces violaceusniger group</taxon>
    </lineage>
</organism>
<accession>A0A499UM51</accession>
<protein>
    <submittedName>
        <fullName evidence="4">Uncharacterized protein</fullName>
    </submittedName>
</protein>
<dbReference type="InterPro" id="IPR013780">
    <property type="entry name" value="Glyco_hydro_b"/>
</dbReference>
<reference evidence="4 5" key="1">
    <citation type="journal article" date="2020" name="Int. J. Syst. Evol. Microbiol.">
        <title>Reclassification of Streptomyces castelarensis and Streptomyces sporoclivatus as later heterotypic synonyms of Streptomyces antimycoticus.</title>
        <authorList>
            <person name="Komaki H."/>
            <person name="Tamura T."/>
        </authorList>
    </citation>
    <scope>NUCLEOTIDE SEQUENCE [LARGE SCALE GENOMIC DNA]</scope>
    <source>
        <strain evidence="4 5">NBRC 100767</strain>
    </source>
</reference>